<dbReference type="EMBL" id="FNYY01000002">
    <property type="protein sequence ID" value="SEI85940.1"/>
    <property type="molecule type" value="Genomic_DNA"/>
</dbReference>
<sequence length="127" mass="13780">MALSQSRPDSRFWQDDPEAAAKFVDAVYKANEFIRDNPDKAVDLAPLYYADTGIEGDKETAAYAFSLRDFQTLDEAIADMQSGATIDTLIAGAKVLVAAGAYDDVPDLESMQPVALEVLMAAKSLRN</sequence>
<protein>
    <submittedName>
        <fullName evidence="1">Uncharacterized protein</fullName>
    </submittedName>
</protein>
<dbReference type="Proteomes" id="UP000182932">
    <property type="component" value="Unassembled WGS sequence"/>
</dbReference>
<evidence type="ECO:0000313" key="2">
    <source>
        <dbReference type="Proteomes" id="UP000182932"/>
    </source>
</evidence>
<evidence type="ECO:0000313" key="1">
    <source>
        <dbReference type="EMBL" id="SEI85940.1"/>
    </source>
</evidence>
<accession>A0A975W7K1</accession>
<keyword evidence="2" id="KW-1185">Reference proteome</keyword>
<dbReference type="AlphaFoldDB" id="A0A975W7K1"/>
<gene>
    <name evidence="1" type="ORF">SAMN04487940_102214</name>
</gene>
<name>A0A975W7K1_9RHOB</name>
<organism evidence="1 2">
    <name type="scientific">Marinovum algicola</name>
    <dbReference type="NCBI Taxonomy" id="42444"/>
    <lineage>
        <taxon>Bacteria</taxon>
        <taxon>Pseudomonadati</taxon>
        <taxon>Pseudomonadota</taxon>
        <taxon>Alphaproteobacteria</taxon>
        <taxon>Rhodobacterales</taxon>
        <taxon>Roseobacteraceae</taxon>
        <taxon>Marinovum</taxon>
    </lineage>
</organism>
<comment type="caution">
    <text evidence="1">The sequence shown here is derived from an EMBL/GenBank/DDBJ whole genome shotgun (WGS) entry which is preliminary data.</text>
</comment>
<dbReference type="RefSeq" id="WP_074835111.1">
    <property type="nucleotide sequence ID" value="NZ_FNYY01000002.1"/>
</dbReference>
<proteinExistence type="predicted"/>
<dbReference type="Gene3D" id="3.40.190.10">
    <property type="entry name" value="Periplasmic binding protein-like II"/>
    <property type="match status" value="1"/>
</dbReference>
<dbReference type="GeneID" id="80817080"/>
<reference evidence="1 2" key="1">
    <citation type="submission" date="2016-10" db="EMBL/GenBank/DDBJ databases">
        <authorList>
            <person name="Varghese N."/>
            <person name="Submissions S."/>
        </authorList>
    </citation>
    <scope>NUCLEOTIDE SEQUENCE [LARGE SCALE GENOMIC DNA]</scope>
    <source>
        <strain evidence="1 2">FF3</strain>
    </source>
</reference>